<feature type="chain" id="PRO_5032793762" evidence="1">
    <location>
        <begin position="19"/>
        <end position="123"/>
    </location>
</feature>
<evidence type="ECO:0000256" key="1">
    <source>
        <dbReference type="SAM" id="SignalP"/>
    </source>
</evidence>
<proteinExistence type="predicted"/>
<dbReference type="AlphaFoldDB" id="A0A811UAT2"/>
<accession>A0A811UAT2</accession>
<dbReference type="EMBL" id="CAJHJT010000001">
    <property type="protein sequence ID" value="CAD6995438.1"/>
    <property type="molecule type" value="Genomic_DNA"/>
</dbReference>
<feature type="signal peptide" evidence="1">
    <location>
        <begin position="1"/>
        <end position="18"/>
    </location>
</feature>
<keyword evidence="1" id="KW-0732">Signal</keyword>
<evidence type="ECO:0000313" key="2">
    <source>
        <dbReference type="EMBL" id="CAD6995438.1"/>
    </source>
</evidence>
<name>A0A811UAT2_CERCA</name>
<dbReference type="Proteomes" id="UP000606786">
    <property type="component" value="Unassembled WGS sequence"/>
</dbReference>
<evidence type="ECO:0000313" key="3">
    <source>
        <dbReference type="Proteomes" id="UP000606786"/>
    </source>
</evidence>
<feature type="non-terminal residue" evidence="2">
    <location>
        <position position="1"/>
    </location>
</feature>
<protein>
    <submittedName>
        <fullName evidence="2">(Mediterranean fruit fly) hypothetical protein</fullName>
    </submittedName>
</protein>
<comment type="caution">
    <text evidence="2">The sequence shown here is derived from an EMBL/GenBank/DDBJ whole genome shotgun (WGS) entry which is preliminary data.</text>
</comment>
<reference evidence="2" key="1">
    <citation type="submission" date="2020-11" db="EMBL/GenBank/DDBJ databases">
        <authorList>
            <person name="Whitehead M."/>
        </authorList>
    </citation>
    <scope>NUCLEOTIDE SEQUENCE</scope>
    <source>
        <strain evidence="2">EGII</strain>
    </source>
</reference>
<keyword evidence="3" id="KW-1185">Reference proteome</keyword>
<sequence length="123" mass="13953">YQLYEWSLNLSFLKLTAAGFLADQRSDRKMIIGGLDKRESVRIIKRQKSQLEYSTNSFKIVYCLQESNVFSENSDETSMSTFFPITHSTKEGIPSRIMSPDAQSTSMVNRNTLALPTVAKVCD</sequence>
<gene>
    <name evidence="2" type="ORF">CCAP1982_LOCUS4155</name>
</gene>
<organism evidence="2 3">
    <name type="scientific">Ceratitis capitata</name>
    <name type="common">Mediterranean fruit fly</name>
    <name type="synonym">Tephritis capitata</name>
    <dbReference type="NCBI Taxonomy" id="7213"/>
    <lineage>
        <taxon>Eukaryota</taxon>
        <taxon>Metazoa</taxon>
        <taxon>Ecdysozoa</taxon>
        <taxon>Arthropoda</taxon>
        <taxon>Hexapoda</taxon>
        <taxon>Insecta</taxon>
        <taxon>Pterygota</taxon>
        <taxon>Neoptera</taxon>
        <taxon>Endopterygota</taxon>
        <taxon>Diptera</taxon>
        <taxon>Brachycera</taxon>
        <taxon>Muscomorpha</taxon>
        <taxon>Tephritoidea</taxon>
        <taxon>Tephritidae</taxon>
        <taxon>Ceratitis</taxon>
        <taxon>Ceratitis</taxon>
    </lineage>
</organism>